<proteinExistence type="predicted"/>
<feature type="compositionally biased region" description="Basic residues" evidence="3">
    <location>
        <begin position="585"/>
        <end position="604"/>
    </location>
</feature>
<evidence type="ECO:0000256" key="1">
    <source>
        <dbReference type="ARBA" id="ARBA00022803"/>
    </source>
</evidence>
<organism evidence="5 6">
    <name type="scientific">Agaricus bisporus var. burnettii</name>
    <dbReference type="NCBI Taxonomy" id="192524"/>
    <lineage>
        <taxon>Eukaryota</taxon>
        <taxon>Fungi</taxon>
        <taxon>Dikarya</taxon>
        <taxon>Basidiomycota</taxon>
        <taxon>Agaricomycotina</taxon>
        <taxon>Agaricomycetes</taxon>
        <taxon>Agaricomycetidae</taxon>
        <taxon>Agaricales</taxon>
        <taxon>Agaricineae</taxon>
        <taxon>Agaricaceae</taxon>
        <taxon>Agaricus</taxon>
    </lineage>
</organism>
<evidence type="ECO:0000256" key="3">
    <source>
        <dbReference type="SAM" id="MobiDB-lite"/>
    </source>
</evidence>
<accession>A0A8H7KIA1</accession>
<dbReference type="SUPFAM" id="SSF48452">
    <property type="entry name" value="TPR-like"/>
    <property type="match status" value="1"/>
</dbReference>
<feature type="compositionally biased region" description="Polar residues" evidence="3">
    <location>
        <begin position="1"/>
        <end position="21"/>
    </location>
</feature>
<dbReference type="InterPro" id="IPR029062">
    <property type="entry name" value="Class_I_gatase-like"/>
</dbReference>
<comment type="caution">
    <text evidence="5">The sequence shown here is derived from an EMBL/GenBank/DDBJ whole genome shotgun (WGS) entry which is preliminary data.</text>
</comment>
<dbReference type="InterPro" id="IPR011990">
    <property type="entry name" value="TPR-like_helical_dom_sf"/>
</dbReference>
<dbReference type="Proteomes" id="UP000629468">
    <property type="component" value="Unassembled WGS sequence"/>
</dbReference>
<feature type="domain" description="C3H1-type" evidence="4">
    <location>
        <begin position="224"/>
        <end position="251"/>
    </location>
</feature>
<feature type="zinc finger region" description="C3H1-type" evidence="2">
    <location>
        <begin position="190"/>
        <end position="217"/>
    </location>
</feature>
<keyword evidence="2" id="KW-0479">Metal-binding</keyword>
<reference evidence="5 6" key="1">
    <citation type="journal article" name="Sci. Rep.">
        <title>Telomere-to-telomere assembled and centromere annotated genomes of the two main subspecies of the button mushroom Agaricus bisporus reveal especially polymorphic chromosome ends.</title>
        <authorList>
            <person name="Sonnenberg A.S.M."/>
            <person name="Sedaghat-Telgerd N."/>
            <person name="Lavrijssen B."/>
            <person name="Ohm R.A."/>
            <person name="Hendrickx P.M."/>
            <person name="Scholtmeijer K."/>
            <person name="Baars J.J.P."/>
            <person name="van Peer A."/>
        </authorList>
    </citation>
    <scope>NUCLEOTIDE SEQUENCE [LARGE SCALE GENOMIC DNA]</scope>
    <source>
        <strain evidence="5 6">H119_p4</strain>
    </source>
</reference>
<sequence length="1056" mass="116678">MESQRVINYQETSGSTSSSARINDRAASNARRKAEAEKLKKEGNDYFLKSQYVKAIEKYSEAARVYGTRPIIMCNLAAAYIKLNQYELAEWAADSALLHSPKMAKARYRRAMARKGRGMFRGAELDLKVVVEHHPEIIEARVELAKVQKERRQHGNGQRAYETYDEVFPPYEAEDWDPPLESDSEEAKHTGNGKPCKFYNHGRCGKGSLCDYSHAPDHNSVRDELGRNVCIYFLLGQCKYGTKCNYAHAKDSLPRGWWSTPKGIEEAKEFRSAVNNSTGNRDVLARLERTTAYGQHERARGNLLMVGAYNTLLPELLKQGSEETGRKSAKADAAAHSSSSSSRSVLIMCFSNLELFGDTNSHLLRALRANTKLLFAENAMQALTYLSEPDLLGVIIGDEGVTKRSNSNVTARLVHYVEQGGAVVVAGLFPTFSNGDDFNRLFKHGFQLPWERGSYFRTTFHKHTQNDIVKSNPSLSASYSMKALHVKKITPESALYKADESSFTQSAVFPPTAITDFEESPAVSAQFGRGMISYLGDVNAEESSTKTILAMLGLLDSPLPKPPVLPTAEQGEVPRANVDENGVGHGKKGKEKGRKGRKAKKAKKAKNEAAAVPSSLPHCPLSSQSTRAPTAANNESFILHLCLDDNEPMIPFYKHSIAAIETKICVKKATTEAKAWDLLSSIGLSGVFVTDSQLTDPKYRVLLDELVSYADDGGCVVFGGAFSTFVQFPKLEALFAKFHLGWKAASYTRDPLRLSGDWDYEADKYAFLPKEINIKALFLVGVFPGDEVYRPAYGATTPVAQTPIAVSHTDRGGSIGYIGDVNAEPSTTPAILAMFDLLKYPRSLTKPSSDKFVVVLSSPDTFEEYQEKALFSQMEAEGIEIIDSGDLSNSRLADLLSSTNLQSVFLLDDLVSMPEYAWLVHKIAAYVWSGGSVILTGEICYLPPDEFEEFMTDNFYLPWKISSATELGVRVNPENRIFRKLPGIVEEYDEIYAEGCFLYDVGSDDVVYGSEPDLGPEEAAHVCVAYAAVGKGHVAYFGHEEIWELDTKLMLGIVKP</sequence>
<dbReference type="SUPFAM" id="SSF52317">
    <property type="entry name" value="Class I glutamine amidotransferase-like"/>
    <property type="match status" value="1"/>
</dbReference>
<dbReference type="InterPro" id="IPR019734">
    <property type="entry name" value="TPR_rpt"/>
</dbReference>
<dbReference type="Pfam" id="PF00642">
    <property type="entry name" value="zf-CCCH"/>
    <property type="match status" value="1"/>
</dbReference>
<gene>
    <name evidence="5" type="ORF">Agabi119p4_3755</name>
</gene>
<feature type="region of interest" description="Disordered" evidence="3">
    <location>
        <begin position="562"/>
        <end position="627"/>
    </location>
</feature>
<feature type="domain" description="C3H1-type" evidence="4">
    <location>
        <begin position="190"/>
        <end position="217"/>
    </location>
</feature>
<evidence type="ECO:0000259" key="4">
    <source>
        <dbReference type="PROSITE" id="PS50103"/>
    </source>
</evidence>
<name>A0A8H7KIA1_AGABI</name>
<evidence type="ECO:0000256" key="2">
    <source>
        <dbReference type="PROSITE-ProRule" id="PRU00723"/>
    </source>
</evidence>
<dbReference type="Gene3D" id="3.30.1370.210">
    <property type="match status" value="1"/>
</dbReference>
<dbReference type="InterPro" id="IPR000571">
    <property type="entry name" value="Znf_CCCH"/>
</dbReference>
<dbReference type="PANTHER" id="PTHR46423">
    <property type="entry name" value="RNA POLYMERASE II-ASSOCIATED PROTEIN 3"/>
    <property type="match status" value="1"/>
</dbReference>
<dbReference type="AlphaFoldDB" id="A0A8H7KIA1"/>
<dbReference type="Gene3D" id="1.25.40.10">
    <property type="entry name" value="Tetratricopeptide repeat domain"/>
    <property type="match status" value="1"/>
</dbReference>
<keyword evidence="1" id="KW-0802">TPR repeat</keyword>
<dbReference type="PANTHER" id="PTHR46423:SF1">
    <property type="entry name" value="RNA POLYMERASE II-ASSOCIATED PROTEIN 3"/>
    <property type="match status" value="1"/>
</dbReference>
<dbReference type="SMART" id="SM00356">
    <property type="entry name" value="ZnF_C3H1"/>
    <property type="match status" value="2"/>
</dbReference>
<dbReference type="InterPro" id="IPR051966">
    <property type="entry name" value="RPAP3"/>
</dbReference>
<dbReference type="EMBL" id="JABXXO010000005">
    <property type="protein sequence ID" value="KAF7777683.1"/>
    <property type="molecule type" value="Genomic_DNA"/>
</dbReference>
<dbReference type="PROSITE" id="PS50103">
    <property type="entry name" value="ZF_C3H1"/>
    <property type="match status" value="2"/>
</dbReference>
<protein>
    <recommendedName>
        <fullName evidence="4">C3H1-type domain-containing protein</fullName>
    </recommendedName>
</protein>
<evidence type="ECO:0000313" key="6">
    <source>
        <dbReference type="Proteomes" id="UP000629468"/>
    </source>
</evidence>
<dbReference type="GO" id="GO:0008270">
    <property type="term" value="F:zinc ion binding"/>
    <property type="evidence" value="ECO:0007669"/>
    <property type="project" value="UniProtKB-KW"/>
</dbReference>
<dbReference type="SMART" id="SM00028">
    <property type="entry name" value="TPR"/>
    <property type="match status" value="3"/>
</dbReference>
<keyword evidence="2" id="KW-0863">Zinc-finger</keyword>
<feature type="zinc finger region" description="C3H1-type" evidence="2">
    <location>
        <begin position="224"/>
        <end position="251"/>
    </location>
</feature>
<dbReference type="GO" id="GO:0101031">
    <property type="term" value="C:protein folding chaperone complex"/>
    <property type="evidence" value="ECO:0007669"/>
    <property type="project" value="TreeGrafter"/>
</dbReference>
<feature type="region of interest" description="Disordered" evidence="3">
    <location>
        <begin position="1"/>
        <end position="33"/>
    </location>
</feature>
<evidence type="ECO:0000313" key="5">
    <source>
        <dbReference type="EMBL" id="KAF7777683.1"/>
    </source>
</evidence>
<keyword evidence="2" id="KW-0862">Zinc</keyword>